<proteinExistence type="predicted"/>
<dbReference type="InterPro" id="IPR058154">
    <property type="entry name" value="Bxb1_TTP-like"/>
</dbReference>
<comment type="caution">
    <text evidence="2">The sequence shown here is derived from an EMBL/GenBank/DDBJ whole genome shotgun (WGS) entry which is preliminary data.</text>
</comment>
<sequence>MSLDDNAPIVAGGGYIYFADEDTPKPRVTDPLNPGRAWTNIGHTSREDLPEFGRDGDDPETMGSWQNSKLRQTTPDITYSVTFQALQATADVYRLYFGADETYVQPDGSIRIPATPVPQIKALLVVLVDGRKFIPLWHPRTSLLGSDAISMATDDFVIFPITGTFLSSRLIGGAVGEWAQVLPLRNQNAARQRNYEGGAFGFGAAAEREADSL</sequence>
<dbReference type="RefSeq" id="WP_311668060.1">
    <property type="nucleotide sequence ID" value="NZ_JAVREO010000009.1"/>
</dbReference>
<evidence type="ECO:0000313" key="2">
    <source>
        <dbReference type="EMBL" id="MDT0267978.1"/>
    </source>
</evidence>
<feature type="region of interest" description="Disordered" evidence="1">
    <location>
        <begin position="30"/>
        <end position="57"/>
    </location>
</feature>
<name>A0ABU2JSK6_9ACTN</name>
<evidence type="ECO:0000256" key="1">
    <source>
        <dbReference type="SAM" id="MobiDB-lite"/>
    </source>
</evidence>
<feature type="compositionally biased region" description="Basic and acidic residues" evidence="1">
    <location>
        <begin position="44"/>
        <end position="56"/>
    </location>
</feature>
<evidence type="ECO:0000313" key="3">
    <source>
        <dbReference type="Proteomes" id="UP001183410"/>
    </source>
</evidence>
<protein>
    <recommendedName>
        <fullName evidence="4">Major tail protein</fullName>
    </recommendedName>
</protein>
<dbReference type="Proteomes" id="UP001183410">
    <property type="component" value="Unassembled WGS sequence"/>
</dbReference>
<reference evidence="3" key="1">
    <citation type="submission" date="2023-07" db="EMBL/GenBank/DDBJ databases">
        <title>30 novel species of actinomycetes from the DSMZ collection.</title>
        <authorList>
            <person name="Nouioui I."/>
        </authorList>
    </citation>
    <scope>NUCLEOTIDE SEQUENCE [LARGE SCALE GENOMIC DNA]</scope>
    <source>
        <strain evidence="3">DSM 44915</strain>
    </source>
</reference>
<gene>
    <name evidence="2" type="ORF">RM844_16990</name>
</gene>
<keyword evidence="3" id="KW-1185">Reference proteome</keyword>
<accession>A0ABU2JSK6</accession>
<dbReference type="EMBL" id="JAVREO010000009">
    <property type="protein sequence ID" value="MDT0267978.1"/>
    <property type="molecule type" value="Genomic_DNA"/>
</dbReference>
<organism evidence="2 3">
    <name type="scientific">Streptomyces chisholmiae</name>
    <dbReference type="NCBI Taxonomy" id="3075540"/>
    <lineage>
        <taxon>Bacteria</taxon>
        <taxon>Bacillati</taxon>
        <taxon>Actinomycetota</taxon>
        <taxon>Actinomycetes</taxon>
        <taxon>Kitasatosporales</taxon>
        <taxon>Streptomycetaceae</taxon>
        <taxon>Streptomyces</taxon>
    </lineage>
</organism>
<evidence type="ECO:0008006" key="4">
    <source>
        <dbReference type="Google" id="ProtNLM"/>
    </source>
</evidence>
<dbReference type="Pfam" id="PF25681">
    <property type="entry name" value="Phage_TTP_17"/>
    <property type="match status" value="1"/>
</dbReference>